<evidence type="ECO:0000313" key="5">
    <source>
        <dbReference type="Proteomes" id="UP001218208"/>
    </source>
</evidence>
<dbReference type="InterPro" id="IPR003829">
    <property type="entry name" value="Pirin_N_dom"/>
</dbReference>
<organism evidence="4 5">
    <name type="scientific">Stenotrophomonas maltophilia</name>
    <name type="common">Pseudomonas maltophilia</name>
    <name type="synonym">Xanthomonas maltophilia</name>
    <dbReference type="NCBI Taxonomy" id="40324"/>
    <lineage>
        <taxon>Bacteria</taxon>
        <taxon>Pseudomonadati</taxon>
        <taxon>Pseudomonadota</taxon>
        <taxon>Gammaproteobacteria</taxon>
        <taxon>Lysobacterales</taxon>
        <taxon>Lysobacteraceae</taxon>
        <taxon>Stenotrophomonas</taxon>
        <taxon>Stenotrophomonas maltophilia group</taxon>
    </lineage>
</organism>
<dbReference type="PIRSF" id="PIRSF006232">
    <property type="entry name" value="Pirin"/>
    <property type="match status" value="1"/>
</dbReference>
<evidence type="ECO:0000256" key="1">
    <source>
        <dbReference type="ARBA" id="ARBA00008416"/>
    </source>
</evidence>
<dbReference type="Pfam" id="PF02678">
    <property type="entry name" value="Pirin"/>
    <property type="match status" value="1"/>
</dbReference>
<evidence type="ECO:0000313" key="4">
    <source>
        <dbReference type="EMBL" id="EKT4091007.1"/>
    </source>
</evidence>
<comment type="similarity">
    <text evidence="1 2">Belongs to the pirin family.</text>
</comment>
<dbReference type="PANTHER" id="PTHR13903">
    <property type="entry name" value="PIRIN-RELATED"/>
    <property type="match status" value="1"/>
</dbReference>
<dbReference type="Proteomes" id="UP001218208">
    <property type="component" value="Unassembled WGS sequence"/>
</dbReference>
<comment type="caution">
    <text evidence="4">The sequence shown here is derived from an EMBL/GenBank/DDBJ whole genome shotgun (WGS) entry which is preliminary data.</text>
</comment>
<dbReference type="InterPro" id="IPR012093">
    <property type="entry name" value="Pirin"/>
</dbReference>
<sequence>MLAVHPSESTAIPPVASVRRIVHRTRGRSHGPITRLVSPSDLGERLKPFVFLDLIDARDLSRSQAPALGLHPHSGIATLTWLLEGAVDYEDDQGRQGSIEAGWMEWMQAGSGAWHGGGFGDSDRLRGFQLWLALPPALELGAPFSRYFSPGEIRSEGPVTVLLGAYGTARSPIDAPAPINYFSVKLAAGDSWRFQPPPGHDVAWAAVSVGSLRVPEAIGAGELVIFEEGGQEVAFFAREDTEFVFGTAARHPYPLATGYYSVHTSPQALNAGEARIHELGEQIRAAGSAG</sequence>
<accession>A0AAI9BWP9</accession>
<protein>
    <submittedName>
        <fullName evidence="4">Pirin family protein</fullName>
    </submittedName>
</protein>
<name>A0AAI9BWP9_STEMA</name>
<dbReference type="Gene3D" id="2.60.120.10">
    <property type="entry name" value="Jelly Rolls"/>
    <property type="match status" value="1"/>
</dbReference>
<proteinExistence type="inferred from homology"/>
<dbReference type="AlphaFoldDB" id="A0AAI9BWP9"/>
<reference evidence="4" key="1">
    <citation type="submission" date="2022-07" db="EMBL/GenBank/DDBJ databases">
        <authorList>
            <consortium name="DAFM: The Division of Animal and Food Microbiology"/>
        </authorList>
    </citation>
    <scope>NUCLEOTIDE SEQUENCE</scope>
    <source>
        <strain evidence="4">19MO01SH01-2</strain>
    </source>
</reference>
<evidence type="ECO:0000259" key="3">
    <source>
        <dbReference type="Pfam" id="PF02678"/>
    </source>
</evidence>
<gene>
    <name evidence="4" type="ORF">QEG23_000480</name>
</gene>
<feature type="domain" description="Pirin N-terminal" evidence="3">
    <location>
        <begin position="42"/>
        <end position="132"/>
    </location>
</feature>
<evidence type="ECO:0000256" key="2">
    <source>
        <dbReference type="RuleBase" id="RU003457"/>
    </source>
</evidence>
<dbReference type="PANTHER" id="PTHR13903:SF8">
    <property type="entry name" value="PIRIN"/>
    <property type="match status" value="1"/>
</dbReference>
<dbReference type="InterPro" id="IPR011051">
    <property type="entry name" value="RmlC_Cupin_sf"/>
</dbReference>
<dbReference type="SUPFAM" id="SSF51182">
    <property type="entry name" value="RmlC-like cupins"/>
    <property type="match status" value="1"/>
</dbReference>
<dbReference type="InterPro" id="IPR014710">
    <property type="entry name" value="RmlC-like_jellyroll"/>
</dbReference>
<dbReference type="EMBL" id="ABLOJW010000002">
    <property type="protein sequence ID" value="EKT4091007.1"/>
    <property type="molecule type" value="Genomic_DNA"/>
</dbReference>